<dbReference type="SUPFAM" id="SSF53756">
    <property type="entry name" value="UDP-Glycosyltransferase/glycogen phosphorylase"/>
    <property type="match status" value="1"/>
</dbReference>
<gene>
    <name evidence="2" type="primary">neuC</name>
    <name evidence="2" type="ORF">GCM10023187_31180</name>
</gene>
<dbReference type="Pfam" id="PF02350">
    <property type="entry name" value="Epimerase_2"/>
    <property type="match status" value="1"/>
</dbReference>
<dbReference type="RefSeq" id="WP_345268713.1">
    <property type="nucleotide sequence ID" value="NZ_BAABHB010000005.1"/>
</dbReference>
<reference evidence="3" key="1">
    <citation type="journal article" date="2019" name="Int. J. Syst. Evol. Microbiol.">
        <title>The Global Catalogue of Microorganisms (GCM) 10K type strain sequencing project: providing services to taxonomists for standard genome sequencing and annotation.</title>
        <authorList>
            <consortium name="The Broad Institute Genomics Platform"/>
            <consortium name="The Broad Institute Genome Sequencing Center for Infectious Disease"/>
            <person name="Wu L."/>
            <person name="Ma J."/>
        </authorList>
    </citation>
    <scope>NUCLEOTIDE SEQUENCE [LARGE SCALE GENOMIC DNA]</scope>
    <source>
        <strain evidence="3">JCM 17925</strain>
    </source>
</reference>
<comment type="caution">
    <text evidence="2">The sequence shown here is derived from an EMBL/GenBank/DDBJ whole genome shotgun (WGS) entry which is preliminary data.</text>
</comment>
<dbReference type="PANTHER" id="PTHR43174:SF3">
    <property type="entry name" value="UDP-N-ACETYLGLUCOSAMINE 2-EPIMERASE"/>
    <property type="match status" value="1"/>
</dbReference>
<proteinExistence type="predicted"/>
<organism evidence="2 3">
    <name type="scientific">Nibrella viscosa</name>
    <dbReference type="NCBI Taxonomy" id="1084524"/>
    <lineage>
        <taxon>Bacteria</taxon>
        <taxon>Pseudomonadati</taxon>
        <taxon>Bacteroidota</taxon>
        <taxon>Cytophagia</taxon>
        <taxon>Cytophagales</taxon>
        <taxon>Spirosomataceae</taxon>
        <taxon>Nibrella</taxon>
    </lineage>
</organism>
<name>A0ABP8KJV5_9BACT</name>
<sequence>MKIGVLTSSRADYSIYYPLLVELARDPSFDLGIIAFGTHLSRHHGHTVDQIIADGFAVTHRIGTMPPGDAPADISWAMGATLQAFSALWPQETYDLVFCLGDRYEMFAAVASTLPFNLPVAHIHGGETTLGAIDNAFRHAISVMSAYHFTTTDVYKERVITLTGSAENVFNVGALSIDNLSHLTLLTKSEFREKYGIDLDIPTILITFHPETVSFEKNKEHVAELIEALTQLTDYQLVITMPNADTMGNYVREQLVRFIDRHDNAIGIESFGTIGYLSCMKYCRFMLGNTSSGFVEASFFPKYVINLGNRQDGRLVTPNILSCDLKAARIVDAVRTLENAPVPAPIAVYGRGTAAQHIVSILKQLSGRLQ</sequence>
<evidence type="ECO:0000259" key="1">
    <source>
        <dbReference type="Pfam" id="PF02350"/>
    </source>
</evidence>
<dbReference type="Proteomes" id="UP001500936">
    <property type="component" value="Unassembled WGS sequence"/>
</dbReference>
<dbReference type="InterPro" id="IPR029767">
    <property type="entry name" value="WecB-like"/>
</dbReference>
<dbReference type="PANTHER" id="PTHR43174">
    <property type="entry name" value="UDP-N-ACETYLGLUCOSAMINE 2-EPIMERASE"/>
    <property type="match status" value="1"/>
</dbReference>
<protein>
    <submittedName>
        <fullName evidence="2">UDP-N-acetylglucosamine 2-epimerase</fullName>
    </submittedName>
</protein>
<keyword evidence="3" id="KW-1185">Reference proteome</keyword>
<feature type="domain" description="UDP-N-acetylglucosamine 2-epimerase" evidence="1">
    <location>
        <begin position="22"/>
        <end position="363"/>
    </location>
</feature>
<dbReference type="InterPro" id="IPR003331">
    <property type="entry name" value="UDP_GlcNAc_Epimerase_2_dom"/>
</dbReference>
<dbReference type="NCBIfam" id="TIGR03568">
    <property type="entry name" value="NeuC_NnaA"/>
    <property type="match status" value="1"/>
</dbReference>
<evidence type="ECO:0000313" key="2">
    <source>
        <dbReference type="EMBL" id="GAA4408782.1"/>
    </source>
</evidence>
<dbReference type="Gene3D" id="3.40.50.2000">
    <property type="entry name" value="Glycogen Phosphorylase B"/>
    <property type="match status" value="2"/>
</dbReference>
<dbReference type="EMBL" id="BAABHB010000005">
    <property type="protein sequence ID" value="GAA4408782.1"/>
    <property type="molecule type" value="Genomic_DNA"/>
</dbReference>
<dbReference type="InterPro" id="IPR020004">
    <property type="entry name" value="UDP-GlcNAc_Epase"/>
</dbReference>
<evidence type="ECO:0000313" key="3">
    <source>
        <dbReference type="Proteomes" id="UP001500936"/>
    </source>
</evidence>
<accession>A0ABP8KJV5</accession>